<dbReference type="InterPro" id="IPR018356">
    <property type="entry name" value="Tscrpt_reg_HTH_DeoR_CS"/>
</dbReference>
<evidence type="ECO:0000256" key="1">
    <source>
        <dbReference type="ARBA" id="ARBA00023015"/>
    </source>
</evidence>
<dbReference type="PANTHER" id="PTHR30363:SF44">
    <property type="entry name" value="AGA OPERON TRANSCRIPTIONAL REPRESSOR-RELATED"/>
    <property type="match status" value="1"/>
</dbReference>
<dbReference type="InterPro" id="IPR036388">
    <property type="entry name" value="WH-like_DNA-bd_sf"/>
</dbReference>
<evidence type="ECO:0000313" key="5">
    <source>
        <dbReference type="EMBL" id="VAW07785.1"/>
    </source>
</evidence>
<dbReference type="PROSITE" id="PS51000">
    <property type="entry name" value="HTH_DEOR_2"/>
    <property type="match status" value="1"/>
</dbReference>
<dbReference type="AlphaFoldDB" id="A0A3B0SPP4"/>
<dbReference type="InterPro" id="IPR036390">
    <property type="entry name" value="WH_DNA-bd_sf"/>
</dbReference>
<feature type="non-terminal residue" evidence="5">
    <location>
        <position position="190"/>
    </location>
</feature>
<dbReference type="GO" id="GO:0003700">
    <property type="term" value="F:DNA-binding transcription factor activity"/>
    <property type="evidence" value="ECO:0007669"/>
    <property type="project" value="InterPro"/>
</dbReference>
<dbReference type="SUPFAM" id="SSF46785">
    <property type="entry name" value="Winged helix' DNA-binding domain"/>
    <property type="match status" value="1"/>
</dbReference>
<dbReference type="Pfam" id="PF00455">
    <property type="entry name" value="DeoRC"/>
    <property type="match status" value="1"/>
</dbReference>
<gene>
    <name evidence="5" type="ORF">MNBD_ACTINO01-2586</name>
</gene>
<dbReference type="Pfam" id="PF08220">
    <property type="entry name" value="HTH_DeoR"/>
    <property type="match status" value="1"/>
</dbReference>
<dbReference type="SMART" id="SM01134">
    <property type="entry name" value="DeoRC"/>
    <property type="match status" value="1"/>
</dbReference>
<dbReference type="PANTHER" id="PTHR30363">
    <property type="entry name" value="HTH-TYPE TRANSCRIPTIONAL REGULATOR SRLR-RELATED"/>
    <property type="match status" value="1"/>
</dbReference>
<dbReference type="InterPro" id="IPR001034">
    <property type="entry name" value="DeoR_HTH"/>
</dbReference>
<sequence>MQFEQRQGLILESLASQGSVRVADLQKLCDVSDMTIRRDLETLEQQGLLKRTHGGAVAAVSGSYEPPFASRALLAQSAKERIANLAASRIHDGDTVIIDVGSTTLAVAHLLRNRSQLTVLTPSLRIATELADSPGIRLMLTGGSIRPGELSLVGPLAEVAFENFIFDHFVMGVGGIHPTAGVTEYNLDDA</sequence>
<evidence type="ECO:0000256" key="3">
    <source>
        <dbReference type="ARBA" id="ARBA00023163"/>
    </source>
</evidence>
<proteinExistence type="predicted"/>
<dbReference type="Gene3D" id="1.10.10.10">
    <property type="entry name" value="Winged helix-like DNA-binding domain superfamily/Winged helix DNA-binding domain"/>
    <property type="match status" value="1"/>
</dbReference>
<dbReference type="GO" id="GO:0003677">
    <property type="term" value="F:DNA binding"/>
    <property type="evidence" value="ECO:0007669"/>
    <property type="project" value="UniProtKB-KW"/>
</dbReference>
<dbReference type="EMBL" id="UOEI01000546">
    <property type="protein sequence ID" value="VAW07785.1"/>
    <property type="molecule type" value="Genomic_DNA"/>
</dbReference>
<keyword evidence="3" id="KW-0804">Transcription</keyword>
<dbReference type="InterPro" id="IPR050313">
    <property type="entry name" value="Carb_Metab_HTH_regulators"/>
</dbReference>
<reference evidence="5" key="1">
    <citation type="submission" date="2018-06" db="EMBL/GenBank/DDBJ databases">
        <authorList>
            <person name="Zhirakovskaya E."/>
        </authorList>
    </citation>
    <scope>NUCLEOTIDE SEQUENCE</scope>
</reference>
<organism evidence="5">
    <name type="scientific">hydrothermal vent metagenome</name>
    <dbReference type="NCBI Taxonomy" id="652676"/>
    <lineage>
        <taxon>unclassified sequences</taxon>
        <taxon>metagenomes</taxon>
        <taxon>ecological metagenomes</taxon>
    </lineage>
</organism>
<dbReference type="Gene3D" id="3.30.750.70">
    <property type="entry name" value="4-hydroxybutyrate coenzyme like domains"/>
    <property type="match status" value="1"/>
</dbReference>
<dbReference type="InterPro" id="IPR037171">
    <property type="entry name" value="NagB/RpiA_transferase-like"/>
</dbReference>
<dbReference type="SMART" id="SM00420">
    <property type="entry name" value="HTH_DEOR"/>
    <property type="match status" value="1"/>
</dbReference>
<keyword evidence="2" id="KW-0238">DNA-binding</keyword>
<protein>
    <recommendedName>
        <fullName evidence="4">HTH deoR-type domain-containing protein</fullName>
    </recommendedName>
</protein>
<evidence type="ECO:0000259" key="4">
    <source>
        <dbReference type="PROSITE" id="PS51000"/>
    </source>
</evidence>
<evidence type="ECO:0000256" key="2">
    <source>
        <dbReference type="ARBA" id="ARBA00023125"/>
    </source>
</evidence>
<name>A0A3B0SPP4_9ZZZZ</name>
<dbReference type="InterPro" id="IPR014036">
    <property type="entry name" value="DeoR-like_C"/>
</dbReference>
<dbReference type="PRINTS" id="PR00037">
    <property type="entry name" value="HTHLACR"/>
</dbReference>
<keyword evidence="1" id="KW-0805">Transcription regulation</keyword>
<accession>A0A3B0SPP4</accession>
<feature type="domain" description="HTH deoR-type" evidence="4">
    <location>
        <begin position="3"/>
        <end position="58"/>
    </location>
</feature>
<dbReference type="PROSITE" id="PS00894">
    <property type="entry name" value="HTH_DEOR_1"/>
    <property type="match status" value="1"/>
</dbReference>
<dbReference type="SUPFAM" id="SSF100950">
    <property type="entry name" value="NagB/RpiA/CoA transferase-like"/>
    <property type="match status" value="1"/>
</dbReference>